<dbReference type="AlphaFoldDB" id="G9ESE2"/>
<keyword evidence="1" id="KW-0472">Membrane</keyword>
<evidence type="ECO:0000313" key="2">
    <source>
        <dbReference type="EMBL" id="EHL29923.1"/>
    </source>
</evidence>
<dbReference type="HOGENOM" id="CLU_2012381_0_0_6"/>
<dbReference type="OrthoDB" id="5652725at2"/>
<gene>
    <name evidence="2" type="ORF">LDG_8216</name>
</gene>
<proteinExistence type="predicted"/>
<protein>
    <submittedName>
        <fullName evidence="2">Uncharacterized protein</fullName>
    </submittedName>
</protein>
<accession>G9ESE2</accession>
<dbReference type="Proteomes" id="UP000002770">
    <property type="component" value="Unassembled WGS sequence"/>
</dbReference>
<dbReference type="RefSeq" id="WP_006872098.1">
    <property type="nucleotide sequence ID" value="NZ_JH413843.1"/>
</dbReference>
<evidence type="ECO:0000256" key="1">
    <source>
        <dbReference type="SAM" id="Phobius"/>
    </source>
</evidence>
<organism evidence="2 3">
    <name type="scientific">Legionella drancourtii LLAP12</name>
    <dbReference type="NCBI Taxonomy" id="658187"/>
    <lineage>
        <taxon>Bacteria</taxon>
        <taxon>Pseudomonadati</taxon>
        <taxon>Pseudomonadota</taxon>
        <taxon>Gammaproteobacteria</taxon>
        <taxon>Legionellales</taxon>
        <taxon>Legionellaceae</taxon>
        <taxon>Legionella</taxon>
    </lineage>
</organism>
<sequence length="123" mass="13512">MSEFKDKPELDAAYQAAATLYAALKKAGNSYFANEPNPKSFEDFKLTCTREINTAREVLDNHRDWTKILVNILAIVLTGGVGYAIAAGINMTMNKGKFTFFSTDSSLKIKEIEESIKQAAPAA</sequence>
<dbReference type="EMBL" id="JH413843">
    <property type="protein sequence ID" value="EHL29923.1"/>
    <property type="molecule type" value="Genomic_DNA"/>
</dbReference>
<name>G9ESE2_9GAMM</name>
<keyword evidence="1" id="KW-1133">Transmembrane helix</keyword>
<keyword evidence="3" id="KW-1185">Reference proteome</keyword>
<keyword evidence="1" id="KW-0812">Transmembrane</keyword>
<evidence type="ECO:0000313" key="3">
    <source>
        <dbReference type="Proteomes" id="UP000002770"/>
    </source>
</evidence>
<reference evidence="2 3" key="1">
    <citation type="journal article" date="2011" name="BMC Genomics">
        <title>Insight into cross-talk between intra-amoebal pathogens.</title>
        <authorList>
            <person name="Gimenez G."/>
            <person name="Bertelli C."/>
            <person name="Moliner C."/>
            <person name="Robert C."/>
            <person name="Raoult D."/>
            <person name="Fournier P.E."/>
            <person name="Greub G."/>
        </authorList>
    </citation>
    <scope>NUCLEOTIDE SEQUENCE [LARGE SCALE GENOMIC DNA]</scope>
    <source>
        <strain evidence="2 3">LLAP12</strain>
    </source>
</reference>
<dbReference type="InParanoid" id="G9ESE2"/>
<feature type="transmembrane region" description="Helical" evidence="1">
    <location>
        <begin position="68"/>
        <end position="89"/>
    </location>
</feature>